<evidence type="ECO:0000313" key="1">
    <source>
        <dbReference type="EMBL" id="MDR6808934.1"/>
    </source>
</evidence>
<name>A0ABU1R699_9BACT</name>
<evidence type="ECO:0000313" key="2">
    <source>
        <dbReference type="Proteomes" id="UP001264980"/>
    </source>
</evidence>
<comment type="caution">
    <text evidence="1">The sequence shown here is derived from an EMBL/GenBank/DDBJ whole genome shotgun (WGS) entry which is preliminary data.</text>
</comment>
<keyword evidence="2" id="KW-1185">Reference proteome</keyword>
<reference evidence="1 2" key="1">
    <citation type="submission" date="2023-07" db="EMBL/GenBank/DDBJ databases">
        <title>Sorghum-associated microbial communities from plants grown in Nebraska, USA.</title>
        <authorList>
            <person name="Schachtman D."/>
        </authorList>
    </citation>
    <scope>NUCLEOTIDE SEQUENCE [LARGE SCALE GENOMIC DNA]</scope>
    <source>
        <strain evidence="1 2">BE57</strain>
    </source>
</reference>
<organism evidence="1 2">
    <name type="scientific">Dyadobacter fermentans</name>
    <dbReference type="NCBI Taxonomy" id="94254"/>
    <lineage>
        <taxon>Bacteria</taxon>
        <taxon>Pseudomonadati</taxon>
        <taxon>Bacteroidota</taxon>
        <taxon>Cytophagia</taxon>
        <taxon>Cytophagales</taxon>
        <taxon>Spirosomataceae</taxon>
        <taxon>Dyadobacter</taxon>
    </lineage>
</organism>
<accession>A0ABU1R699</accession>
<dbReference type="Proteomes" id="UP001264980">
    <property type="component" value="Unassembled WGS sequence"/>
</dbReference>
<dbReference type="EMBL" id="JAVDTI010000008">
    <property type="protein sequence ID" value="MDR6808934.1"/>
    <property type="molecule type" value="Genomic_DNA"/>
</dbReference>
<gene>
    <name evidence="1" type="ORF">J2W84_005999</name>
</gene>
<protein>
    <submittedName>
        <fullName evidence="1">Uncharacterized protein</fullName>
    </submittedName>
</protein>
<dbReference type="RefSeq" id="WP_309991596.1">
    <property type="nucleotide sequence ID" value="NZ_JAVDTI010000008.1"/>
</dbReference>
<proteinExistence type="predicted"/>
<sequence length="75" mass="8917">MPTFIRNEKQPRAINLDNIDSIKIENGIHYEIVFERGLHNAGLGELSVIDRWRFDTEKERDKVLKWILDSYALKF</sequence>